<organism evidence="5 6">
    <name type="scientific">Rhizobium rhizogenes</name>
    <name type="common">Agrobacterium rhizogenes</name>
    <dbReference type="NCBI Taxonomy" id="359"/>
    <lineage>
        <taxon>Bacteria</taxon>
        <taxon>Pseudomonadati</taxon>
        <taxon>Pseudomonadota</taxon>
        <taxon>Alphaproteobacteria</taxon>
        <taxon>Hyphomicrobiales</taxon>
        <taxon>Rhizobiaceae</taxon>
        <taxon>Rhizobium/Agrobacterium group</taxon>
        <taxon>Rhizobium</taxon>
    </lineage>
</organism>
<evidence type="ECO:0000313" key="5">
    <source>
        <dbReference type="EMBL" id="PVE54965.1"/>
    </source>
</evidence>
<dbReference type="Proteomes" id="UP000244335">
    <property type="component" value="Unassembled WGS sequence"/>
</dbReference>
<dbReference type="Pfam" id="PF13545">
    <property type="entry name" value="HTH_Crp_2"/>
    <property type="match status" value="1"/>
</dbReference>
<evidence type="ECO:0000313" key="6">
    <source>
        <dbReference type="Proteomes" id="UP000244335"/>
    </source>
</evidence>
<feature type="domain" description="Cyclic nucleotide-binding" evidence="4">
    <location>
        <begin position="14"/>
        <end position="116"/>
    </location>
</feature>
<dbReference type="SUPFAM" id="SSF51206">
    <property type="entry name" value="cAMP-binding domain-like"/>
    <property type="match status" value="1"/>
</dbReference>
<dbReference type="AlphaFoldDB" id="A0AA92C3R4"/>
<dbReference type="GO" id="GO:0003677">
    <property type="term" value="F:DNA binding"/>
    <property type="evidence" value="ECO:0007669"/>
    <property type="project" value="UniProtKB-KW"/>
</dbReference>
<dbReference type="RefSeq" id="WP_113326144.1">
    <property type="nucleotide sequence ID" value="NZ_QDFR01000002.1"/>
</dbReference>
<proteinExistence type="predicted"/>
<dbReference type="GO" id="GO:0005829">
    <property type="term" value="C:cytosol"/>
    <property type="evidence" value="ECO:0007669"/>
    <property type="project" value="TreeGrafter"/>
</dbReference>
<dbReference type="InterPro" id="IPR014710">
    <property type="entry name" value="RmlC-like_jellyroll"/>
</dbReference>
<dbReference type="InterPro" id="IPR050397">
    <property type="entry name" value="Env_Response_Regulators"/>
</dbReference>
<evidence type="ECO:0000256" key="3">
    <source>
        <dbReference type="ARBA" id="ARBA00023163"/>
    </source>
</evidence>
<dbReference type="EMBL" id="QDFR01000002">
    <property type="protein sequence ID" value="PVE54965.1"/>
    <property type="molecule type" value="Genomic_DNA"/>
</dbReference>
<dbReference type="InterPro" id="IPR000595">
    <property type="entry name" value="cNMP-bd_dom"/>
</dbReference>
<dbReference type="Gene3D" id="1.10.10.10">
    <property type="entry name" value="Winged helix-like DNA-binding domain superfamily/Winged helix DNA-binding domain"/>
    <property type="match status" value="1"/>
</dbReference>
<dbReference type="CDD" id="cd00038">
    <property type="entry name" value="CAP_ED"/>
    <property type="match status" value="1"/>
</dbReference>
<protein>
    <submittedName>
        <fullName evidence="5">Crp/Fnr family transcriptional regulator</fullName>
    </submittedName>
</protein>
<name>A0AA92C3R4_RHIRH</name>
<evidence type="ECO:0000256" key="1">
    <source>
        <dbReference type="ARBA" id="ARBA00023015"/>
    </source>
</evidence>
<sequence>MTEEHEKLAGQNQLISFLPDDIRSELLRRAVAVDLPAGEILIKAGEKIEKVFFICSGIASVLVQSRSGKVTESGIVGREGYVPSGALVDAETSFTQVIMQVPGQAMVLEITAFQALRNRHRILEQLLTCASHALRTQIECTLLSNTTQPVSQRLARWILVCHNRVDGNQLHLTHEFLSLMLAVRRPSVTDALHFLEGRGFIRSERAKITIRNRDALEEYAGDIYGLSEEEHDRVFARFRASALLRPTTADTRSAG</sequence>
<dbReference type="SUPFAM" id="SSF46785">
    <property type="entry name" value="Winged helix' DNA-binding domain"/>
    <property type="match status" value="1"/>
</dbReference>
<dbReference type="Pfam" id="PF00027">
    <property type="entry name" value="cNMP_binding"/>
    <property type="match status" value="1"/>
</dbReference>
<dbReference type="GO" id="GO:0003700">
    <property type="term" value="F:DNA-binding transcription factor activity"/>
    <property type="evidence" value="ECO:0007669"/>
    <property type="project" value="TreeGrafter"/>
</dbReference>
<dbReference type="InterPro" id="IPR012318">
    <property type="entry name" value="HTH_CRP"/>
</dbReference>
<dbReference type="SMART" id="SM00100">
    <property type="entry name" value="cNMP"/>
    <property type="match status" value="1"/>
</dbReference>
<dbReference type="InterPro" id="IPR018490">
    <property type="entry name" value="cNMP-bd_dom_sf"/>
</dbReference>
<evidence type="ECO:0000259" key="4">
    <source>
        <dbReference type="PROSITE" id="PS50042"/>
    </source>
</evidence>
<dbReference type="PANTHER" id="PTHR24567">
    <property type="entry name" value="CRP FAMILY TRANSCRIPTIONAL REGULATORY PROTEIN"/>
    <property type="match status" value="1"/>
</dbReference>
<keyword evidence="3" id="KW-0804">Transcription</keyword>
<dbReference type="PANTHER" id="PTHR24567:SF74">
    <property type="entry name" value="HTH-TYPE TRANSCRIPTIONAL REGULATOR ARCR"/>
    <property type="match status" value="1"/>
</dbReference>
<keyword evidence="1" id="KW-0805">Transcription regulation</keyword>
<dbReference type="PROSITE" id="PS50042">
    <property type="entry name" value="CNMP_BINDING_3"/>
    <property type="match status" value="1"/>
</dbReference>
<evidence type="ECO:0000256" key="2">
    <source>
        <dbReference type="ARBA" id="ARBA00023125"/>
    </source>
</evidence>
<dbReference type="InterPro" id="IPR036390">
    <property type="entry name" value="WH_DNA-bd_sf"/>
</dbReference>
<accession>A0AA92C3R4</accession>
<keyword evidence="2" id="KW-0238">DNA-binding</keyword>
<gene>
    <name evidence="5" type="ORF">DC430_06895</name>
</gene>
<comment type="caution">
    <text evidence="5">The sequence shown here is derived from an EMBL/GenBank/DDBJ whole genome shotgun (WGS) entry which is preliminary data.</text>
</comment>
<reference evidence="5 6" key="1">
    <citation type="submission" date="2018-04" db="EMBL/GenBank/DDBJ databases">
        <authorList>
            <person name="Hagen T."/>
        </authorList>
    </citation>
    <scope>NUCLEOTIDE SEQUENCE [LARGE SCALE GENOMIC DNA]</scope>
    <source>
        <strain evidence="5 6">TPD7009</strain>
    </source>
</reference>
<dbReference type="Gene3D" id="2.60.120.10">
    <property type="entry name" value="Jelly Rolls"/>
    <property type="match status" value="1"/>
</dbReference>
<dbReference type="InterPro" id="IPR036388">
    <property type="entry name" value="WH-like_DNA-bd_sf"/>
</dbReference>